<dbReference type="InterPro" id="IPR050275">
    <property type="entry name" value="PGM_Phosphatase"/>
</dbReference>
<dbReference type="InterPro" id="IPR022492">
    <property type="entry name" value="Phosphomutase_MSMEG4193_put"/>
</dbReference>
<gene>
    <name evidence="1" type="ORF">UFOPK3610_00183</name>
</gene>
<dbReference type="InterPro" id="IPR029033">
    <property type="entry name" value="His_PPase_superfam"/>
</dbReference>
<dbReference type="PANTHER" id="PTHR48100:SF2">
    <property type="entry name" value="CONSERVED PROTEIN"/>
    <property type="match status" value="1"/>
</dbReference>
<evidence type="ECO:0000313" key="1">
    <source>
        <dbReference type="EMBL" id="CAB4902000.1"/>
    </source>
</evidence>
<protein>
    <submittedName>
        <fullName evidence="1">Unannotated protein</fullName>
    </submittedName>
</protein>
<dbReference type="CDD" id="cd07067">
    <property type="entry name" value="HP_PGM_like"/>
    <property type="match status" value="1"/>
</dbReference>
<dbReference type="GO" id="GO:0005737">
    <property type="term" value="C:cytoplasm"/>
    <property type="evidence" value="ECO:0007669"/>
    <property type="project" value="TreeGrafter"/>
</dbReference>
<dbReference type="GO" id="GO:0016791">
    <property type="term" value="F:phosphatase activity"/>
    <property type="evidence" value="ECO:0007669"/>
    <property type="project" value="TreeGrafter"/>
</dbReference>
<dbReference type="EMBL" id="CAFBMR010000003">
    <property type="protein sequence ID" value="CAB4902000.1"/>
    <property type="molecule type" value="Genomic_DNA"/>
</dbReference>
<dbReference type="Gene3D" id="3.40.50.1240">
    <property type="entry name" value="Phosphoglycerate mutase-like"/>
    <property type="match status" value="1"/>
</dbReference>
<organism evidence="1">
    <name type="scientific">freshwater metagenome</name>
    <dbReference type="NCBI Taxonomy" id="449393"/>
    <lineage>
        <taxon>unclassified sequences</taxon>
        <taxon>metagenomes</taxon>
        <taxon>ecological metagenomes</taxon>
    </lineage>
</organism>
<dbReference type="Pfam" id="PF00300">
    <property type="entry name" value="His_Phos_1"/>
    <property type="match status" value="1"/>
</dbReference>
<name>A0A6J7GBR0_9ZZZZ</name>
<proteinExistence type="predicted"/>
<reference evidence="1" key="1">
    <citation type="submission" date="2020-05" db="EMBL/GenBank/DDBJ databases">
        <authorList>
            <person name="Chiriac C."/>
            <person name="Salcher M."/>
            <person name="Ghai R."/>
            <person name="Kavagutti S V."/>
        </authorList>
    </citation>
    <scope>NUCLEOTIDE SEQUENCE</scope>
</reference>
<dbReference type="InterPro" id="IPR013078">
    <property type="entry name" value="His_Pase_superF_clade-1"/>
</dbReference>
<dbReference type="AlphaFoldDB" id="A0A6J7GBR0"/>
<dbReference type="SUPFAM" id="SSF53254">
    <property type="entry name" value="Phosphoglycerate mutase-like"/>
    <property type="match status" value="1"/>
</dbReference>
<dbReference type="SMART" id="SM00855">
    <property type="entry name" value="PGAM"/>
    <property type="match status" value="1"/>
</dbReference>
<dbReference type="NCBIfam" id="TIGR03848">
    <property type="entry name" value="MSMEG_4193"/>
    <property type="match status" value="1"/>
</dbReference>
<accession>A0A6J7GBR0</accession>
<sequence>MTTVLLVRHGRTTANATGLLAGRTPGVQLDERGREQVERLGLGLAALPIDAVISSPLERTMETAAALLPGSKGIRPLHEEDGLIECGYGDWTGRELKVLAKDPLWKIVQSQPSAVKFPGDDGEPMLTMQHRAVTAIRRWNVTLGPRSMYVAVSHGDVIKAILADALGMHLDLFQRLHVDPASVSVINYSDSGTSVLRMNDSSADLSALVRPSRRKSKSATVGGGAG</sequence>
<dbReference type="PANTHER" id="PTHR48100">
    <property type="entry name" value="BROAD-SPECIFICITY PHOSPHATASE YOR283W-RELATED"/>
    <property type="match status" value="1"/>
</dbReference>